<gene>
    <name evidence="2" type="primary">traL</name>
    <name evidence="2" type="ORF">KWG56_18580</name>
</gene>
<dbReference type="Proteomes" id="UP000824334">
    <property type="component" value="Plasmid unnamed1"/>
</dbReference>
<keyword evidence="3" id="KW-1185">Reference proteome</keyword>
<keyword evidence="1" id="KW-0812">Transmembrane</keyword>
<name>A0ABX8TMC4_9CAUL</name>
<dbReference type="Pfam" id="PF07178">
    <property type="entry name" value="TraL"/>
    <property type="match status" value="1"/>
</dbReference>
<proteinExistence type="predicted"/>
<evidence type="ECO:0000313" key="2">
    <source>
        <dbReference type="EMBL" id="QYC12368.1"/>
    </source>
</evidence>
<reference evidence="2 3" key="1">
    <citation type="submission" date="2021-07" db="EMBL/GenBank/DDBJ databases">
        <title>Isolation and characterization of bacteria from a gold mining with a capacity of golden bioaccumulation.</title>
        <authorList>
            <person name="Yang X.J."/>
        </authorList>
    </citation>
    <scope>NUCLEOTIDE SEQUENCE [LARGE SCALE GENOMIC DNA]</scope>
    <source>
        <strain evidence="2 3">Au29</strain>
        <plasmid evidence="2 3">unnamed1</plasmid>
    </source>
</reference>
<geneLocation type="plasmid" evidence="2 3">
    <name>unnamed1</name>
</geneLocation>
<keyword evidence="1" id="KW-0472">Membrane</keyword>
<feature type="transmembrane region" description="Helical" evidence="1">
    <location>
        <begin position="26"/>
        <end position="56"/>
    </location>
</feature>
<dbReference type="NCBIfam" id="TIGR02762">
    <property type="entry name" value="TraL_TIGR"/>
    <property type="match status" value="1"/>
</dbReference>
<accession>A0ABX8TMC4</accession>
<keyword evidence="2" id="KW-0614">Plasmid</keyword>
<evidence type="ECO:0000313" key="3">
    <source>
        <dbReference type="Proteomes" id="UP000824334"/>
    </source>
</evidence>
<dbReference type="RefSeq" id="WP_201101136.1">
    <property type="nucleotide sequence ID" value="NZ_BAAAEE010000011.1"/>
</dbReference>
<protein>
    <submittedName>
        <fullName evidence="2">Type IV conjugative transfer system protein TraL</fullName>
    </submittedName>
</protein>
<evidence type="ECO:0000256" key="1">
    <source>
        <dbReference type="SAM" id="Phobius"/>
    </source>
</evidence>
<keyword evidence="1" id="KW-1133">Transmembrane helix</keyword>
<dbReference type="InterPro" id="IPR009838">
    <property type="entry name" value="T4SS_TraL"/>
</dbReference>
<dbReference type="GeneID" id="302580005"/>
<sequence>MDHKDYYIPQHLDIPTRYAFFTMDELLVIVLPMAFGIFINQFVGSLILGGILLMLLRKIKQGTSISQIYDRAYWLLPAKVFNFKDTPGSELRDLAG</sequence>
<organism evidence="2 3">
    <name type="scientific">Brevundimonas nasdae</name>
    <dbReference type="NCBI Taxonomy" id="172043"/>
    <lineage>
        <taxon>Bacteria</taxon>
        <taxon>Pseudomonadati</taxon>
        <taxon>Pseudomonadota</taxon>
        <taxon>Alphaproteobacteria</taxon>
        <taxon>Caulobacterales</taxon>
        <taxon>Caulobacteraceae</taxon>
        <taxon>Brevundimonas</taxon>
    </lineage>
</organism>
<dbReference type="EMBL" id="CP080035">
    <property type="protein sequence ID" value="QYC12368.1"/>
    <property type="molecule type" value="Genomic_DNA"/>
</dbReference>